<feature type="domain" description="ABC3 transporter permease C-terminal" evidence="7">
    <location>
        <begin position="675"/>
        <end position="793"/>
    </location>
</feature>
<evidence type="ECO:0000313" key="10">
    <source>
        <dbReference type="Proteomes" id="UP000294662"/>
    </source>
</evidence>
<dbReference type="Pfam" id="PF02687">
    <property type="entry name" value="FtsX"/>
    <property type="match status" value="2"/>
</dbReference>
<dbReference type="Pfam" id="PF12704">
    <property type="entry name" value="MacB_PCD"/>
    <property type="match status" value="1"/>
</dbReference>
<feature type="transmembrane region" description="Helical" evidence="6">
    <location>
        <begin position="766"/>
        <end position="785"/>
    </location>
</feature>
<name>A0A4R5EU22_9RHOB</name>
<keyword evidence="10" id="KW-1185">Reference proteome</keyword>
<evidence type="ECO:0000256" key="5">
    <source>
        <dbReference type="ARBA" id="ARBA00023136"/>
    </source>
</evidence>
<dbReference type="PANTHER" id="PTHR30287">
    <property type="entry name" value="MEMBRANE COMPONENT OF PREDICTED ABC SUPERFAMILY METABOLITE UPTAKE TRANSPORTER"/>
    <property type="match status" value="1"/>
</dbReference>
<feature type="transmembrane region" description="Helical" evidence="6">
    <location>
        <begin position="376"/>
        <end position="394"/>
    </location>
</feature>
<dbReference type="GO" id="GO:0005886">
    <property type="term" value="C:plasma membrane"/>
    <property type="evidence" value="ECO:0007669"/>
    <property type="project" value="UniProtKB-SubCell"/>
</dbReference>
<feature type="transmembrane region" description="Helical" evidence="6">
    <location>
        <begin position="401"/>
        <end position="426"/>
    </location>
</feature>
<feature type="transmembrane region" description="Helical" evidence="6">
    <location>
        <begin position="296"/>
        <end position="316"/>
    </location>
</feature>
<keyword evidence="4 6" id="KW-1133">Transmembrane helix</keyword>
<sequence>MIGAALQALASHWRRHPLQLGTLLAGLALATALWSAVQAINAEARASYARAASQIGGATLDVLEAPGGPMSRARYVALRRAGWQLSPVLEGRTRLGEEQVTLLGLDPLTHPPLPAFEAAMQADQATLAQMLTQGGLLLASPELVSALKDVPGLPPLRASDSVPPGMVITDIGLAERLLARPDQIDRLLILPQQPMQLTPLDQLAPDLQRRASRAGADTARLTDSFHLNLTAFGLLSFAVGLFIVHGTVGLAFEQRRAMVRTLRALGLPVWLLAALMLAELLALALVGGLLGLGLGYLVAAALLPDVAATLRGLYGAPVAGGLSLRPSWIVGGLAMALIGTLAASAQALWRMLRMPLLAAPGLQAWAQRAAQGDRRMALAGLGLIAAGIAALALIKGLIGGFALIAGLMLGAALLLPPVLAALLGLGRHLTRGPLGEWLWADTRAQLPGIGLALMALLLALAANIGVGTMVSSFRLTFTGWLDQRLVSELYLTARDDAQGAEIARWLAPRSDAVLPIRAAEFTVQGNPVTVYGVVDHPTYRDNWPLLDRTPDAWAQVNAGQGVFINEQLARRADLWPGDVVQLAPGWVLPVAGVYSDYGNPTGQAITALPALLTHARAVPNRRFGVRIVPEAVPDLIEALRAKFDLPASALIDQAGLKSRSLAVFDKTFVVTGALNLLTLGVAGFAILTSLLTLWSLRLPQLAPVWALGLTRGRLARLELARSLLLATFTALLALPLGLALAWVLLAVINVQAFGWRLPMYLFPLDWLRLFLLALLAAGLAAALPARRLYRLPPSELLKVFANAR</sequence>
<feature type="transmembrane region" description="Helical" evidence="6">
    <location>
        <begin position="446"/>
        <end position="466"/>
    </location>
</feature>
<dbReference type="EMBL" id="SMFP01000005">
    <property type="protein sequence ID" value="TDE38303.1"/>
    <property type="molecule type" value="Genomic_DNA"/>
</dbReference>
<proteinExistence type="predicted"/>
<dbReference type="PANTHER" id="PTHR30287:SF2">
    <property type="entry name" value="BLL1001 PROTEIN"/>
    <property type="match status" value="1"/>
</dbReference>
<feature type="transmembrane region" description="Helical" evidence="6">
    <location>
        <begin position="667"/>
        <end position="687"/>
    </location>
</feature>
<keyword evidence="5 6" id="KW-0472">Membrane</keyword>
<feature type="transmembrane region" description="Helical" evidence="6">
    <location>
        <begin position="229"/>
        <end position="252"/>
    </location>
</feature>
<gene>
    <name evidence="9" type="ORF">E1B25_09255</name>
</gene>
<comment type="subcellular location">
    <subcellularLocation>
        <location evidence="1">Cell membrane</location>
        <topology evidence="1">Multi-pass membrane protein</topology>
    </subcellularLocation>
</comment>
<dbReference type="RefSeq" id="WP_132828650.1">
    <property type="nucleotide sequence ID" value="NZ_SMFP01000005.1"/>
</dbReference>
<feature type="domain" description="MacB-like periplasmic core" evidence="8">
    <location>
        <begin position="451"/>
        <end position="609"/>
    </location>
</feature>
<evidence type="ECO:0000256" key="6">
    <source>
        <dbReference type="SAM" id="Phobius"/>
    </source>
</evidence>
<evidence type="ECO:0000256" key="1">
    <source>
        <dbReference type="ARBA" id="ARBA00004651"/>
    </source>
</evidence>
<evidence type="ECO:0000256" key="4">
    <source>
        <dbReference type="ARBA" id="ARBA00022989"/>
    </source>
</evidence>
<organism evidence="9 10">
    <name type="scientific">Antarcticimicrobium sediminis</name>
    <dbReference type="NCBI Taxonomy" id="2546227"/>
    <lineage>
        <taxon>Bacteria</taxon>
        <taxon>Pseudomonadati</taxon>
        <taxon>Pseudomonadota</taxon>
        <taxon>Alphaproteobacteria</taxon>
        <taxon>Rhodobacterales</taxon>
        <taxon>Paracoccaceae</taxon>
        <taxon>Antarcticimicrobium</taxon>
    </lineage>
</organism>
<evidence type="ECO:0000256" key="2">
    <source>
        <dbReference type="ARBA" id="ARBA00022475"/>
    </source>
</evidence>
<evidence type="ECO:0000259" key="8">
    <source>
        <dbReference type="Pfam" id="PF12704"/>
    </source>
</evidence>
<dbReference type="AlphaFoldDB" id="A0A4R5EU22"/>
<evidence type="ECO:0000313" key="9">
    <source>
        <dbReference type="EMBL" id="TDE38303.1"/>
    </source>
</evidence>
<comment type="caution">
    <text evidence="9">The sequence shown here is derived from an EMBL/GenBank/DDBJ whole genome shotgun (WGS) entry which is preliminary data.</text>
</comment>
<dbReference type="InterPro" id="IPR025857">
    <property type="entry name" value="MacB_PCD"/>
</dbReference>
<dbReference type="InterPro" id="IPR003838">
    <property type="entry name" value="ABC3_permease_C"/>
</dbReference>
<dbReference type="InterPro" id="IPR038766">
    <property type="entry name" value="Membrane_comp_ABC_pdt"/>
</dbReference>
<dbReference type="OrthoDB" id="343744at2"/>
<keyword evidence="3 6" id="KW-0812">Transmembrane</keyword>
<accession>A0A4R5EU22</accession>
<feature type="transmembrane region" description="Helical" evidence="6">
    <location>
        <begin position="328"/>
        <end position="349"/>
    </location>
</feature>
<evidence type="ECO:0000256" key="3">
    <source>
        <dbReference type="ARBA" id="ARBA00022692"/>
    </source>
</evidence>
<protein>
    <submittedName>
        <fullName evidence="9">FtsX-like permease family protein</fullName>
    </submittedName>
</protein>
<feature type="transmembrane region" description="Helical" evidence="6">
    <location>
        <begin position="264"/>
        <end position="290"/>
    </location>
</feature>
<feature type="transmembrane region" description="Helical" evidence="6">
    <location>
        <begin position="722"/>
        <end position="746"/>
    </location>
</feature>
<feature type="domain" description="ABC3 transporter permease C-terminal" evidence="7">
    <location>
        <begin position="231"/>
        <end position="355"/>
    </location>
</feature>
<dbReference type="Proteomes" id="UP000294662">
    <property type="component" value="Unassembled WGS sequence"/>
</dbReference>
<evidence type="ECO:0000259" key="7">
    <source>
        <dbReference type="Pfam" id="PF02687"/>
    </source>
</evidence>
<keyword evidence="2" id="KW-1003">Cell membrane</keyword>
<reference evidence="9 10" key="1">
    <citation type="submission" date="2019-03" db="EMBL/GenBank/DDBJ databases">
        <authorList>
            <person name="Zhang S."/>
        </authorList>
    </citation>
    <scope>NUCLEOTIDE SEQUENCE [LARGE SCALE GENOMIC DNA]</scope>
    <source>
        <strain evidence="9 10">S4J41</strain>
    </source>
</reference>